<evidence type="ECO:0000313" key="1">
    <source>
        <dbReference type="EMBL" id="CAI9914027.1"/>
    </source>
</evidence>
<dbReference type="EMBL" id="CAXDID020000065">
    <property type="protein sequence ID" value="CAL6011896.1"/>
    <property type="molecule type" value="Genomic_DNA"/>
</dbReference>
<comment type="caution">
    <text evidence="1">The sequence shown here is derived from an EMBL/GenBank/DDBJ whole genome shotgun (WGS) entry which is preliminary data.</text>
</comment>
<protein>
    <submittedName>
        <fullName evidence="2">Hypothetical_protein</fullName>
    </submittedName>
</protein>
<proteinExistence type="predicted"/>
<evidence type="ECO:0000313" key="2">
    <source>
        <dbReference type="EMBL" id="CAL6011896.1"/>
    </source>
</evidence>
<evidence type="ECO:0000313" key="3">
    <source>
        <dbReference type="Proteomes" id="UP001642409"/>
    </source>
</evidence>
<dbReference type="Proteomes" id="UP001642409">
    <property type="component" value="Unassembled WGS sequence"/>
</dbReference>
<reference evidence="2 3" key="2">
    <citation type="submission" date="2024-07" db="EMBL/GenBank/DDBJ databases">
        <authorList>
            <person name="Akdeniz Z."/>
        </authorList>
    </citation>
    <scope>NUCLEOTIDE SEQUENCE [LARGE SCALE GENOMIC DNA]</scope>
</reference>
<reference evidence="1" key="1">
    <citation type="submission" date="2023-06" db="EMBL/GenBank/DDBJ databases">
        <authorList>
            <person name="Kurt Z."/>
        </authorList>
    </citation>
    <scope>NUCLEOTIDE SEQUENCE</scope>
</reference>
<name>A0AA86N6Y9_9EUKA</name>
<keyword evidence="3" id="KW-1185">Reference proteome</keyword>
<organism evidence="1">
    <name type="scientific">Hexamita inflata</name>
    <dbReference type="NCBI Taxonomy" id="28002"/>
    <lineage>
        <taxon>Eukaryota</taxon>
        <taxon>Metamonada</taxon>
        <taxon>Diplomonadida</taxon>
        <taxon>Hexamitidae</taxon>
        <taxon>Hexamitinae</taxon>
        <taxon>Hexamita</taxon>
    </lineage>
</organism>
<gene>
    <name evidence="1" type="ORF">HINF_LOCUS1672</name>
    <name evidence="2" type="ORF">HINF_LOCUS23042</name>
</gene>
<sequence>MSLGCLQLVHGVVEHVRDGLVVQIVLRRELELLLHLGQNELLPAGELDFVSDLRPQLADSLCHPVLDTFLFVIAWYCLWQIKASLRDSKRWSLKYRRMAYSSSNSKAIVLALGRVPAMLSCCSAGFQSGVALYAREHSRVVLRKSLSVLWRCCDSKSV</sequence>
<dbReference type="EMBL" id="CATOUU010000042">
    <property type="protein sequence ID" value="CAI9914027.1"/>
    <property type="molecule type" value="Genomic_DNA"/>
</dbReference>
<dbReference type="AlphaFoldDB" id="A0AA86N6Y9"/>
<accession>A0AA86N6Y9</accession>